<dbReference type="RefSeq" id="WP_193734412.1">
    <property type="nucleotide sequence ID" value="NZ_CP063304.1"/>
</dbReference>
<dbReference type="PROSITE" id="PS51482">
    <property type="entry name" value="DEGV"/>
    <property type="match status" value="1"/>
</dbReference>
<dbReference type="SUPFAM" id="SSF82549">
    <property type="entry name" value="DAK1/DegV-like"/>
    <property type="match status" value="1"/>
</dbReference>
<dbReference type="Proteomes" id="UP000593601">
    <property type="component" value="Chromosome"/>
</dbReference>
<keyword evidence="3" id="KW-1185">Reference proteome</keyword>
<organism evidence="2 3">
    <name type="scientific">Blautia liquoris</name>
    <dbReference type="NCBI Taxonomy" id="2779518"/>
    <lineage>
        <taxon>Bacteria</taxon>
        <taxon>Bacillati</taxon>
        <taxon>Bacillota</taxon>
        <taxon>Clostridia</taxon>
        <taxon>Lachnospirales</taxon>
        <taxon>Lachnospiraceae</taxon>
        <taxon>Blautia</taxon>
    </lineage>
</organism>
<evidence type="ECO:0000313" key="2">
    <source>
        <dbReference type="EMBL" id="QOV18050.1"/>
    </source>
</evidence>
<dbReference type="NCBIfam" id="TIGR00762">
    <property type="entry name" value="DegV"/>
    <property type="match status" value="1"/>
</dbReference>
<sequence>MSFNIVIDSCGELTPRMKKDQRVISAPLTLEVGGETFIDDDTFDQNYFLEKVAATPECPKSSCPSPKFYYDSYMTGETHHYAVTLSAELSGSYNSAVLGQSMALDHVPDIKIHVFNSRSASVGQTLIAQKIIECEEQDMPFQKVVEEVERYIHSQNTYFVVENLETLRKNGRLSNFKAFFASALKIKPICGATPEGEICQFDQARGINKALVKMVDLIVERAVDSEQRTLAISHCNCPERAQMVLDAIKKRIKVKDSYILDTGGVSTMYANDGGVIVVL</sequence>
<dbReference type="GO" id="GO:0008289">
    <property type="term" value="F:lipid binding"/>
    <property type="evidence" value="ECO:0007669"/>
    <property type="project" value="UniProtKB-KW"/>
</dbReference>
<gene>
    <name evidence="2" type="ORF">INP51_08255</name>
</gene>
<dbReference type="AlphaFoldDB" id="A0A7M2RFE5"/>
<dbReference type="Gene3D" id="3.30.1180.10">
    <property type="match status" value="1"/>
</dbReference>
<dbReference type="KEGG" id="bliq:INP51_08255"/>
<dbReference type="Gene3D" id="3.40.50.10440">
    <property type="entry name" value="Dihydroxyacetone kinase, domain 1"/>
    <property type="match status" value="1"/>
</dbReference>
<dbReference type="PANTHER" id="PTHR33434">
    <property type="entry name" value="DEGV DOMAIN-CONTAINING PROTEIN DR_1986-RELATED"/>
    <property type="match status" value="1"/>
</dbReference>
<dbReference type="InterPro" id="IPR050270">
    <property type="entry name" value="DegV_domain_contain"/>
</dbReference>
<dbReference type="Pfam" id="PF02645">
    <property type="entry name" value="DegV"/>
    <property type="match status" value="1"/>
</dbReference>
<dbReference type="PANTHER" id="PTHR33434:SF2">
    <property type="entry name" value="FATTY ACID-BINDING PROTEIN TM_1468"/>
    <property type="match status" value="1"/>
</dbReference>
<dbReference type="Gene3D" id="2.20.28.50">
    <property type="entry name" value="degv family protein"/>
    <property type="match status" value="1"/>
</dbReference>
<evidence type="ECO:0000313" key="3">
    <source>
        <dbReference type="Proteomes" id="UP000593601"/>
    </source>
</evidence>
<dbReference type="InterPro" id="IPR043168">
    <property type="entry name" value="DegV_C"/>
</dbReference>
<reference evidence="2 3" key="1">
    <citation type="submission" date="2020-10" db="EMBL/GenBank/DDBJ databases">
        <title>Blautia liquoris sp.nov., isolated from the mud in a fermentation cellar used for the production of Chinese strong-flavoured liquor.</title>
        <authorList>
            <person name="Lu L."/>
        </authorList>
    </citation>
    <scope>NUCLEOTIDE SEQUENCE [LARGE SCALE GENOMIC DNA]</scope>
    <source>
        <strain evidence="2 3">LZLJ-3</strain>
    </source>
</reference>
<accession>A0A7M2RFE5</accession>
<evidence type="ECO:0000256" key="1">
    <source>
        <dbReference type="ARBA" id="ARBA00023121"/>
    </source>
</evidence>
<proteinExistence type="predicted"/>
<protein>
    <submittedName>
        <fullName evidence="2">DegV family protein</fullName>
    </submittedName>
</protein>
<dbReference type="InterPro" id="IPR003797">
    <property type="entry name" value="DegV"/>
</dbReference>
<name>A0A7M2RFE5_9FIRM</name>
<keyword evidence="1" id="KW-0446">Lipid-binding</keyword>
<dbReference type="EMBL" id="CP063304">
    <property type="protein sequence ID" value="QOV18050.1"/>
    <property type="molecule type" value="Genomic_DNA"/>
</dbReference>